<name>A0A9Q3CUP5_9BASI</name>
<comment type="caution">
    <text evidence="2">The sequence shown here is derived from an EMBL/GenBank/DDBJ whole genome shotgun (WGS) entry which is preliminary data.</text>
</comment>
<dbReference type="AlphaFoldDB" id="A0A9Q3CUP5"/>
<gene>
    <name evidence="2" type="ORF">O181_029892</name>
</gene>
<feature type="coiled-coil region" evidence="1">
    <location>
        <begin position="2"/>
        <end position="36"/>
    </location>
</feature>
<dbReference type="EMBL" id="AVOT02010449">
    <property type="protein sequence ID" value="MBW0490177.1"/>
    <property type="molecule type" value="Genomic_DNA"/>
</dbReference>
<reference evidence="2" key="1">
    <citation type="submission" date="2021-03" db="EMBL/GenBank/DDBJ databases">
        <title>Draft genome sequence of rust myrtle Austropuccinia psidii MF-1, a brazilian biotype.</title>
        <authorList>
            <person name="Quecine M.C."/>
            <person name="Pachon D.M.R."/>
            <person name="Bonatelli M.L."/>
            <person name="Correr F.H."/>
            <person name="Franceschini L.M."/>
            <person name="Leite T.F."/>
            <person name="Margarido G.R.A."/>
            <person name="Almeida C.A."/>
            <person name="Ferrarezi J.A."/>
            <person name="Labate C.A."/>
        </authorList>
    </citation>
    <scope>NUCLEOTIDE SEQUENCE</scope>
    <source>
        <strain evidence="2">MF-1</strain>
    </source>
</reference>
<organism evidence="2 3">
    <name type="scientific">Austropuccinia psidii MF-1</name>
    <dbReference type="NCBI Taxonomy" id="1389203"/>
    <lineage>
        <taxon>Eukaryota</taxon>
        <taxon>Fungi</taxon>
        <taxon>Dikarya</taxon>
        <taxon>Basidiomycota</taxon>
        <taxon>Pucciniomycotina</taxon>
        <taxon>Pucciniomycetes</taxon>
        <taxon>Pucciniales</taxon>
        <taxon>Sphaerophragmiaceae</taxon>
        <taxon>Austropuccinia</taxon>
    </lineage>
</organism>
<dbReference type="OrthoDB" id="2506837at2759"/>
<accession>A0A9Q3CUP5</accession>
<sequence>MIKKVECRYEKEEQLMRRLDEEIERAQNAQQKGNQISQHHMPANEMASIIKYALKGLPIELYNPDRYKSRTAGQKRSFADSYNVAFLLDAFKSLLRNQHPDERISDKEVTQEY</sequence>
<protein>
    <submittedName>
        <fullName evidence="2">Uncharacterized protein</fullName>
    </submittedName>
</protein>
<evidence type="ECO:0000256" key="1">
    <source>
        <dbReference type="SAM" id="Coils"/>
    </source>
</evidence>
<evidence type="ECO:0000313" key="2">
    <source>
        <dbReference type="EMBL" id="MBW0490177.1"/>
    </source>
</evidence>
<keyword evidence="1" id="KW-0175">Coiled coil</keyword>
<proteinExistence type="predicted"/>
<evidence type="ECO:0000313" key="3">
    <source>
        <dbReference type="Proteomes" id="UP000765509"/>
    </source>
</evidence>
<keyword evidence="3" id="KW-1185">Reference proteome</keyword>
<dbReference type="Proteomes" id="UP000765509">
    <property type="component" value="Unassembled WGS sequence"/>
</dbReference>